<accession>X1R4L0</accession>
<organism evidence="1">
    <name type="scientific">marine sediment metagenome</name>
    <dbReference type="NCBI Taxonomy" id="412755"/>
    <lineage>
        <taxon>unclassified sequences</taxon>
        <taxon>metagenomes</taxon>
        <taxon>ecological metagenomes</taxon>
    </lineage>
</organism>
<dbReference type="AlphaFoldDB" id="X1R4L0"/>
<feature type="non-terminal residue" evidence="1">
    <location>
        <position position="76"/>
    </location>
</feature>
<dbReference type="EMBL" id="BARW01000278">
    <property type="protein sequence ID" value="GAI61986.1"/>
    <property type="molecule type" value="Genomic_DNA"/>
</dbReference>
<name>X1R4L0_9ZZZZ</name>
<sequence length="76" mass="8561">MIQYLPTPEATVGATLPKLLQKGFFVKFSNEWPVTLPHVSGKFFRVARVNEVNQDLSYILPSNDYRDVDFSNQAGG</sequence>
<protein>
    <submittedName>
        <fullName evidence="1">Uncharacterized protein</fullName>
    </submittedName>
</protein>
<evidence type="ECO:0000313" key="1">
    <source>
        <dbReference type="EMBL" id="GAI61986.1"/>
    </source>
</evidence>
<proteinExistence type="predicted"/>
<comment type="caution">
    <text evidence="1">The sequence shown here is derived from an EMBL/GenBank/DDBJ whole genome shotgun (WGS) entry which is preliminary data.</text>
</comment>
<gene>
    <name evidence="1" type="ORF">S12H4_01402</name>
</gene>
<reference evidence="1" key="1">
    <citation type="journal article" date="2014" name="Front. Microbiol.">
        <title>High frequency of phylogenetically diverse reductive dehalogenase-homologous genes in deep subseafloor sedimentary metagenomes.</title>
        <authorList>
            <person name="Kawai M."/>
            <person name="Futagami T."/>
            <person name="Toyoda A."/>
            <person name="Takaki Y."/>
            <person name="Nishi S."/>
            <person name="Hori S."/>
            <person name="Arai W."/>
            <person name="Tsubouchi T."/>
            <person name="Morono Y."/>
            <person name="Uchiyama I."/>
            <person name="Ito T."/>
            <person name="Fujiyama A."/>
            <person name="Inagaki F."/>
            <person name="Takami H."/>
        </authorList>
    </citation>
    <scope>NUCLEOTIDE SEQUENCE</scope>
    <source>
        <strain evidence="1">Expedition CK06-06</strain>
    </source>
</reference>